<accession>A0A336KMB9</accession>
<dbReference type="Pfam" id="PF00089">
    <property type="entry name" value="Trypsin"/>
    <property type="match status" value="1"/>
</dbReference>
<organism evidence="4">
    <name type="scientific">Culicoides sonorensis</name>
    <name type="common">Biting midge</name>
    <dbReference type="NCBI Taxonomy" id="179676"/>
    <lineage>
        <taxon>Eukaryota</taxon>
        <taxon>Metazoa</taxon>
        <taxon>Ecdysozoa</taxon>
        <taxon>Arthropoda</taxon>
        <taxon>Hexapoda</taxon>
        <taxon>Insecta</taxon>
        <taxon>Pterygota</taxon>
        <taxon>Neoptera</taxon>
        <taxon>Endopterygota</taxon>
        <taxon>Diptera</taxon>
        <taxon>Nematocera</taxon>
        <taxon>Chironomoidea</taxon>
        <taxon>Ceratopogonidae</taxon>
        <taxon>Ceratopogoninae</taxon>
        <taxon>Culicoides</taxon>
        <taxon>Monoculicoides</taxon>
    </lineage>
</organism>
<reference evidence="4" key="1">
    <citation type="submission" date="2018-04" db="EMBL/GenBank/DDBJ databases">
        <authorList>
            <person name="Go L.Y."/>
            <person name="Mitchell J.A."/>
        </authorList>
    </citation>
    <scope>NUCLEOTIDE SEQUENCE</scope>
    <source>
        <tissue evidence="4">Whole organism</tissue>
    </source>
</reference>
<dbReference type="SUPFAM" id="SSF50494">
    <property type="entry name" value="Trypsin-like serine proteases"/>
    <property type="match status" value="1"/>
</dbReference>
<evidence type="ECO:0000313" key="5">
    <source>
        <dbReference type="EMBL" id="SSX26343.1"/>
    </source>
</evidence>
<comment type="similarity">
    <text evidence="1">Belongs to the peptidase S1 family. CLIP subfamily.</text>
</comment>
<dbReference type="GO" id="GO:0006508">
    <property type="term" value="P:proteolysis"/>
    <property type="evidence" value="ECO:0007669"/>
    <property type="project" value="InterPro"/>
</dbReference>
<evidence type="ECO:0000259" key="3">
    <source>
        <dbReference type="PROSITE" id="PS50240"/>
    </source>
</evidence>
<dbReference type="PROSITE" id="PS50240">
    <property type="entry name" value="TRYPSIN_DOM"/>
    <property type="match status" value="1"/>
</dbReference>
<evidence type="ECO:0000313" key="4">
    <source>
        <dbReference type="EMBL" id="SSX05986.1"/>
    </source>
</evidence>
<keyword evidence="2" id="KW-0732">Signal</keyword>
<sequence length="301" mass="33940">MAYNILLLKVFALISITILTKLRPIYSGKVVKDRTFPYSAIVLVESPTMTCTGVIIQLKGDTATILTAGHCISLEIKESEVLIGFGKASYDDMTWRRVNLFEYRSFVVDILVLEANVVPHTVAFIDKNAWYLKDLHDVLLPNLLVCGYGTFEGEKKSKVLRCETYNTTTNFETANARAHDDKFAWTDPMGMIQGGFRLNDRWLVSMRLPPTDNGRKHVTQEQCEAMHSREASTRPCSADAGAPIFYRDDDKFVLVAIKTEGPNSCADDLTAFDYDYSVSIEAYNRERIDGINKTFYLIIGL</sequence>
<name>A0A336KMB9_CULSO</name>
<feature type="domain" description="Peptidase S1" evidence="3">
    <location>
        <begin position="25"/>
        <end position="296"/>
    </location>
</feature>
<dbReference type="InterPro" id="IPR001254">
    <property type="entry name" value="Trypsin_dom"/>
</dbReference>
<evidence type="ECO:0000256" key="2">
    <source>
        <dbReference type="SAM" id="SignalP"/>
    </source>
</evidence>
<dbReference type="Gene3D" id="2.40.10.10">
    <property type="entry name" value="Trypsin-like serine proteases"/>
    <property type="match status" value="1"/>
</dbReference>
<dbReference type="InterPro" id="IPR009003">
    <property type="entry name" value="Peptidase_S1_PA"/>
</dbReference>
<dbReference type="AlphaFoldDB" id="A0A336KMB9"/>
<evidence type="ECO:0000256" key="1">
    <source>
        <dbReference type="ARBA" id="ARBA00024195"/>
    </source>
</evidence>
<dbReference type="EMBL" id="UFQS01000669">
    <property type="protein sequence ID" value="SSX05986.1"/>
    <property type="molecule type" value="Genomic_DNA"/>
</dbReference>
<dbReference type="InterPro" id="IPR043504">
    <property type="entry name" value="Peptidase_S1_PA_chymotrypsin"/>
</dbReference>
<reference evidence="5" key="2">
    <citation type="submission" date="2018-07" db="EMBL/GenBank/DDBJ databases">
        <authorList>
            <person name="Quirk P.G."/>
            <person name="Krulwich T.A."/>
        </authorList>
    </citation>
    <scope>NUCLEOTIDE SEQUENCE</scope>
</reference>
<feature type="chain" id="PRO_5033778882" evidence="2">
    <location>
        <begin position="28"/>
        <end position="301"/>
    </location>
</feature>
<proteinExistence type="inferred from homology"/>
<protein>
    <submittedName>
        <fullName evidence="4">CSON013330 protein</fullName>
    </submittedName>
</protein>
<dbReference type="InterPro" id="IPR018114">
    <property type="entry name" value="TRYPSIN_HIS"/>
</dbReference>
<dbReference type="VEuPathDB" id="VectorBase:CSON013330"/>
<feature type="signal peptide" evidence="2">
    <location>
        <begin position="1"/>
        <end position="27"/>
    </location>
</feature>
<dbReference type="PROSITE" id="PS00134">
    <property type="entry name" value="TRYPSIN_HIS"/>
    <property type="match status" value="1"/>
</dbReference>
<gene>
    <name evidence="4" type="primary">CSON013330</name>
</gene>
<dbReference type="EMBL" id="UFQT01000669">
    <property type="protein sequence ID" value="SSX26343.1"/>
    <property type="molecule type" value="Genomic_DNA"/>
</dbReference>
<dbReference type="GO" id="GO:0004252">
    <property type="term" value="F:serine-type endopeptidase activity"/>
    <property type="evidence" value="ECO:0007669"/>
    <property type="project" value="InterPro"/>
</dbReference>